<dbReference type="Pfam" id="PF13561">
    <property type="entry name" value="adh_short_C2"/>
    <property type="match status" value="1"/>
</dbReference>
<keyword evidence="3" id="KW-0520">NAD</keyword>
<dbReference type="GO" id="GO:0016491">
    <property type="term" value="F:oxidoreductase activity"/>
    <property type="evidence" value="ECO:0007669"/>
    <property type="project" value="UniProtKB-KW"/>
</dbReference>
<dbReference type="PROSITE" id="PS00061">
    <property type="entry name" value="ADH_SHORT"/>
    <property type="match status" value="1"/>
</dbReference>
<evidence type="ECO:0000256" key="1">
    <source>
        <dbReference type="ARBA" id="ARBA00006484"/>
    </source>
</evidence>
<feature type="domain" description="Ketoreductase" evidence="4">
    <location>
        <begin position="2"/>
        <end position="176"/>
    </location>
</feature>
<dbReference type="CDD" id="cd05233">
    <property type="entry name" value="SDR_c"/>
    <property type="match status" value="1"/>
</dbReference>
<organism evidence="5 6">
    <name type="scientific">Sphingomicrobium sediminis</name>
    <dbReference type="NCBI Taxonomy" id="2950949"/>
    <lineage>
        <taxon>Bacteria</taxon>
        <taxon>Pseudomonadati</taxon>
        <taxon>Pseudomonadota</taxon>
        <taxon>Alphaproteobacteria</taxon>
        <taxon>Sphingomonadales</taxon>
        <taxon>Sphingomonadaceae</taxon>
        <taxon>Sphingomicrobium</taxon>
    </lineage>
</organism>
<dbReference type="InterPro" id="IPR036291">
    <property type="entry name" value="NAD(P)-bd_dom_sf"/>
</dbReference>
<reference evidence="5" key="1">
    <citation type="submission" date="2022-06" db="EMBL/GenBank/DDBJ databases">
        <title>Sphingomicrobium sedimins sp. nov., a marine bacterium isolated from tidal flat.</title>
        <authorList>
            <person name="Kim C.-H."/>
            <person name="Yoo Y."/>
            <person name="Kim J.-J."/>
        </authorList>
    </citation>
    <scope>NUCLEOTIDE SEQUENCE</scope>
    <source>
        <strain evidence="5">GRR-S6-50</strain>
    </source>
</reference>
<dbReference type="InterPro" id="IPR002347">
    <property type="entry name" value="SDR_fam"/>
</dbReference>
<dbReference type="RefSeq" id="WP_252111935.1">
    <property type="nucleotide sequence ID" value="NZ_JAMSHT010000001.1"/>
</dbReference>
<dbReference type="Proteomes" id="UP001155128">
    <property type="component" value="Unassembled WGS sequence"/>
</dbReference>
<evidence type="ECO:0000256" key="2">
    <source>
        <dbReference type="ARBA" id="ARBA00023002"/>
    </source>
</evidence>
<evidence type="ECO:0000259" key="4">
    <source>
        <dbReference type="SMART" id="SM00822"/>
    </source>
</evidence>
<protein>
    <submittedName>
        <fullName evidence="5">SDR family oxidoreductase</fullName>
    </submittedName>
</protein>
<name>A0A9X2EJ66_9SPHN</name>
<dbReference type="EMBL" id="JAMSHT010000001">
    <property type="protein sequence ID" value="MCM8556594.1"/>
    <property type="molecule type" value="Genomic_DNA"/>
</dbReference>
<dbReference type="InterPro" id="IPR020904">
    <property type="entry name" value="Sc_DH/Rdtase_CS"/>
</dbReference>
<comment type="caution">
    <text evidence="5">The sequence shown here is derived from an EMBL/GenBank/DDBJ whole genome shotgun (WGS) entry which is preliminary data.</text>
</comment>
<sequence>MTRILITGAASGIGKACAEHYAAQGADLILIDRDEAGLKAVAGGHEHHAVDVSDVAFWSTNTFGPLDHAVVNAGIGTNGLIKDLSFQAWRKTMAVNLDGAFLTLQAALRDMKDGGSVVITASVTGVKPVPGIAAYASSKAAVIQLAKVAALESAPRKIRVNAIAPGGVDTAIWDSPDFAKMVEKMGSRETALAAMAADTPMGRFESSEEIARQIAFLLGPDSGTVTGSVLVTDGGFSL</sequence>
<evidence type="ECO:0000256" key="3">
    <source>
        <dbReference type="ARBA" id="ARBA00023027"/>
    </source>
</evidence>
<keyword evidence="2" id="KW-0560">Oxidoreductase</keyword>
<dbReference type="PRINTS" id="PR00081">
    <property type="entry name" value="GDHRDH"/>
</dbReference>
<comment type="similarity">
    <text evidence="1">Belongs to the short-chain dehydrogenases/reductases (SDR) family.</text>
</comment>
<dbReference type="PANTHER" id="PTHR24321">
    <property type="entry name" value="DEHYDROGENASES, SHORT CHAIN"/>
    <property type="match status" value="1"/>
</dbReference>
<dbReference type="PRINTS" id="PR00080">
    <property type="entry name" value="SDRFAMILY"/>
</dbReference>
<dbReference type="SUPFAM" id="SSF51735">
    <property type="entry name" value="NAD(P)-binding Rossmann-fold domains"/>
    <property type="match status" value="1"/>
</dbReference>
<proteinExistence type="inferred from homology"/>
<keyword evidence="6" id="KW-1185">Reference proteome</keyword>
<dbReference type="AlphaFoldDB" id="A0A9X2EJ66"/>
<evidence type="ECO:0000313" key="6">
    <source>
        <dbReference type="Proteomes" id="UP001155128"/>
    </source>
</evidence>
<evidence type="ECO:0000313" key="5">
    <source>
        <dbReference type="EMBL" id="MCM8556594.1"/>
    </source>
</evidence>
<accession>A0A9X2EJ66</accession>
<dbReference type="Gene3D" id="3.40.50.720">
    <property type="entry name" value="NAD(P)-binding Rossmann-like Domain"/>
    <property type="match status" value="1"/>
</dbReference>
<gene>
    <name evidence="5" type="ORF">NDO55_02010</name>
</gene>
<dbReference type="FunFam" id="3.40.50.720:FF:000084">
    <property type="entry name" value="Short-chain dehydrogenase reductase"/>
    <property type="match status" value="1"/>
</dbReference>
<dbReference type="InterPro" id="IPR057326">
    <property type="entry name" value="KR_dom"/>
</dbReference>
<dbReference type="PANTHER" id="PTHR24321:SF8">
    <property type="entry name" value="ESTRADIOL 17-BETA-DEHYDROGENASE 8-RELATED"/>
    <property type="match status" value="1"/>
</dbReference>
<dbReference type="SMART" id="SM00822">
    <property type="entry name" value="PKS_KR"/>
    <property type="match status" value="1"/>
</dbReference>